<dbReference type="InterPro" id="IPR019999">
    <property type="entry name" value="Anth_synth_I-like"/>
</dbReference>
<sequence>MTPTVSPAQALRWAAQFPYCAYYVPAVGTAAPGGAFAHLLAVGTEAEPGPVSLAELDAWLAAQAGSTAPRCGLLTYDLKNEVEPPLGSQHPDGLHWPALHFFVPDKWLRWHPDGRLETHGLTADDRRAIDAATMEDAPAAPVPALRPRLPRAEYLRAVEAVREDILSGEVYELNLCQEFFAENVQLDPVDTFLRLLDASPTPFAGFYKWQDRYLLCASPERFLRRDGDQLLSQPIKGTSRRGGTPEEDEQQRQRLLHDEKERAENLMIVDLVRNDLARVSRPGTVQVPELFGLYPFRHVWQMISTVTSQPAPGTTLADTLRATFPMGSMTGAPKIRAMQLIEQYERARRGLYSGSIGYAWPGGDFDLNVVIRSLQYRQDTGYLSFQVGSAITYDSVPEREYEECLLKARALLEVLGTAISA</sequence>
<organism evidence="3 4">
    <name type="scientific">Hymenobacter edaphi</name>
    <dbReference type="NCBI Taxonomy" id="2211146"/>
    <lineage>
        <taxon>Bacteria</taxon>
        <taxon>Pseudomonadati</taxon>
        <taxon>Bacteroidota</taxon>
        <taxon>Cytophagia</taxon>
        <taxon>Cytophagales</taxon>
        <taxon>Hymenobacteraceae</taxon>
        <taxon>Hymenobacter</taxon>
    </lineage>
</organism>
<dbReference type="AlphaFoldDB" id="A0A328BSX8"/>
<evidence type="ECO:0000256" key="1">
    <source>
        <dbReference type="SAM" id="MobiDB-lite"/>
    </source>
</evidence>
<dbReference type="SUPFAM" id="SSF56322">
    <property type="entry name" value="ADC synthase"/>
    <property type="match status" value="1"/>
</dbReference>
<dbReference type="GO" id="GO:0000162">
    <property type="term" value="P:L-tryptophan biosynthetic process"/>
    <property type="evidence" value="ECO:0007669"/>
    <property type="project" value="TreeGrafter"/>
</dbReference>
<name>A0A328BSX8_9BACT</name>
<dbReference type="Proteomes" id="UP000248553">
    <property type="component" value="Unassembled WGS sequence"/>
</dbReference>
<dbReference type="Gene3D" id="3.60.120.10">
    <property type="entry name" value="Anthranilate synthase"/>
    <property type="match status" value="1"/>
</dbReference>
<dbReference type="GO" id="GO:0046820">
    <property type="term" value="F:4-amino-4-deoxychorismate synthase activity"/>
    <property type="evidence" value="ECO:0007669"/>
    <property type="project" value="TreeGrafter"/>
</dbReference>
<dbReference type="PANTHER" id="PTHR11236:SF50">
    <property type="entry name" value="AMINODEOXYCHORISMATE SYNTHASE COMPONENT 1"/>
    <property type="match status" value="1"/>
</dbReference>
<accession>A0A328BSX8</accession>
<reference evidence="4" key="1">
    <citation type="submission" date="2018-05" db="EMBL/GenBank/DDBJ databases">
        <authorList>
            <person name="Nie L."/>
        </authorList>
    </citation>
    <scope>NUCLEOTIDE SEQUENCE [LARGE SCALE GENOMIC DNA]</scope>
    <source>
        <strain evidence="4">NL</strain>
    </source>
</reference>
<evidence type="ECO:0000313" key="3">
    <source>
        <dbReference type="EMBL" id="RAK70217.1"/>
    </source>
</evidence>
<proteinExistence type="predicted"/>
<comment type="caution">
    <text evidence="3">The sequence shown here is derived from an EMBL/GenBank/DDBJ whole genome shotgun (WGS) entry which is preliminary data.</text>
</comment>
<dbReference type="OrthoDB" id="9803598at2"/>
<evidence type="ECO:0000313" key="4">
    <source>
        <dbReference type="Proteomes" id="UP000248553"/>
    </source>
</evidence>
<dbReference type="PRINTS" id="PR00095">
    <property type="entry name" value="ANTSNTHASEI"/>
</dbReference>
<dbReference type="Pfam" id="PF00425">
    <property type="entry name" value="Chorismate_bind"/>
    <property type="match status" value="1"/>
</dbReference>
<dbReference type="PANTHER" id="PTHR11236">
    <property type="entry name" value="AMINOBENZOATE/ANTHRANILATE SYNTHASE"/>
    <property type="match status" value="1"/>
</dbReference>
<dbReference type="EMBL" id="QHKM01000001">
    <property type="protein sequence ID" value="RAK70217.1"/>
    <property type="molecule type" value="Genomic_DNA"/>
</dbReference>
<dbReference type="InterPro" id="IPR015890">
    <property type="entry name" value="Chorismate_C"/>
</dbReference>
<feature type="region of interest" description="Disordered" evidence="1">
    <location>
        <begin position="228"/>
        <end position="253"/>
    </location>
</feature>
<dbReference type="RefSeq" id="WP_111476951.1">
    <property type="nucleotide sequence ID" value="NZ_QHKM01000001.1"/>
</dbReference>
<evidence type="ECO:0000259" key="2">
    <source>
        <dbReference type="Pfam" id="PF00425"/>
    </source>
</evidence>
<keyword evidence="4" id="KW-1185">Reference proteome</keyword>
<dbReference type="InterPro" id="IPR005801">
    <property type="entry name" value="ADC_synthase"/>
</dbReference>
<feature type="domain" description="Chorismate-utilising enzyme C-terminal" evidence="2">
    <location>
        <begin position="151"/>
        <end position="407"/>
    </location>
</feature>
<protein>
    <submittedName>
        <fullName evidence="3">Para-aminobenzoate synthase</fullName>
    </submittedName>
</protein>
<gene>
    <name evidence="3" type="ORF">DLM85_05050</name>
</gene>